<reference evidence="8" key="1">
    <citation type="submission" date="2014-05" db="EMBL/GenBank/DDBJ databases">
        <authorList>
            <person name="Chronopoulou M."/>
        </authorList>
    </citation>
    <scope>NUCLEOTIDE SEQUENCE</scope>
    <source>
        <tissue evidence="8">Whole organism</tissue>
    </source>
</reference>
<dbReference type="Pfam" id="PF00155">
    <property type="entry name" value="Aminotran_1_2"/>
    <property type="match status" value="1"/>
</dbReference>
<comment type="subunit">
    <text evidence="3">Homodimer.</text>
</comment>
<feature type="domain" description="Aminotransferase class I/classII large" evidence="7">
    <location>
        <begin position="82"/>
        <end position="417"/>
    </location>
</feature>
<dbReference type="PANTHER" id="PTHR42790">
    <property type="entry name" value="AMINOTRANSFERASE"/>
    <property type="match status" value="1"/>
</dbReference>
<dbReference type="PANTHER" id="PTHR42790:SF19">
    <property type="entry name" value="KYNURENINE_ALPHA-AMINOADIPATE AMINOTRANSFERASE, MITOCHONDRIAL"/>
    <property type="match status" value="1"/>
</dbReference>
<protein>
    <submittedName>
        <fullName evidence="8">Aminoadipate aminotransferase [Microtus ochrogaster]</fullName>
    </submittedName>
</protein>
<feature type="non-terminal residue" evidence="8">
    <location>
        <position position="1"/>
    </location>
</feature>
<evidence type="ECO:0000256" key="1">
    <source>
        <dbReference type="ARBA" id="ARBA00001933"/>
    </source>
</evidence>
<dbReference type="CDD" id="cd00609">
    <property type="entry name" value="AAT_like"/>
    <property type="match status" value="1"/>
</dbReference>
<evidence type="ECO:0000256" key="3">
    <source>
        <dbReference type="ARBA" id="ARBA00011738"/>
    </source>
</evidence>
<evidence type="ECO:0000256" key="6">
    <source>
        <dbReference type="ARBA" id="ARBA00022898"/>
    </source>
</evidence>
<dbReference type="SUPFAM" id="SSF53383">
    <property type="entry name" value="PLP-dependent transferases"/>
    <property type="match status" value="1"/>
</dbReference>
<evidence type="ECO:0000259" key="7">
    <source>
        <dbReference type="Pfam" id="PF00155"/>
    </source>
</evidence>
<accession>A0A0K2TC78</accession>
<gene>
    <name evidence="8" type="primary">Aadat</name>
</gene>
<keyword evidence="6" id="KW-0663">Pyridoxal phosphate</keyword>
<organism evidence="8">
    <name type="scientific">Lepeophtheirus salmonis</name>
    <name type="common">Salmon louse</name>
    <name type="synonym">Caligus salmonis</name>
    <dbReference type="NCBI Taxonomy" id="72036"/>
    <lineage>
        <taxon>Eukaryota</taxon>
        <taxon>Metazoa</taxon>
        <taxon>Ecdysozoa</taxon>
        <taxon>Arthropoda</taxon>
        <taxon>Crustacea</taxon>
        <taxon>Multicrustacea</taxon>
        <taxon>Hexanauplia</taxon>
        <taxon>Copepoda</taxon>
        <taxon>Siphonostomatoida</taxon>
        <taxon>Caligidae</taxon>
        <taxon>Lepeophtheirus</taxon>
    </lineage>
</organism>
<comment type="cofactor">
    <cofactor evidence="1">
        <name>pyridoxal 5'-phosphate</name>
        <dbReference type="ChEBI" id="CHEBI:597326"/>
    </cofactor>
</comment>
<evidence type="ECO:0000256" key="5">
    <source>
        <dbReference type="ARBA" id="ARBA00022679"/>
    </source>
</evidence>
<dbReference type="GO" id="GO:1901605">
    <property type="term" value="P:alpha-amino acid metabolic process"/>
    <property type="evidence" value="ECO:0007669"/>
    <property type="project" value="TreeGrafter"/>
</dbReference>
<dbReference type="InterPro" id="IPR015424">
    <property type="entry name" value="PyrdxlP-dep_Trfase"/>
</dbReference>
<keyword evidence="4 8" id="KW-0032">Aminotransferase</keyword>
<dbReference type="InterPro" id="IPR050859">
    <property type="entry name" value="Class-I_PLP-dep_aminotransf"/>
</dbReference>
<dbReference type="InterPro" id="IPR004839">
    <property type="entry name" value="Aminotransferase_I/II_large"/>
</dbReference>
<name>A0A0K2TC78_LEPSM</name>
<dbReference type="OrthoDB" id="691673at2759"/>
<dbReference type="EMBL" id="HACA01006074">
    <property type="protein sequence ID" value="CDW23435.1"/>
    <property type="molecule type" value="Transcribed_RNA"/>
</dbReference>
<comment type="similarity">
    <text evidence="2">Belongs to the class-I pyridoxal-phosphate-dependent aminotransferase family.</text>
</comment>
<keyword evidence="5 8" id="KW-0808">Transferase</keyword>
<dbReference type="GO" id="GO:0030170">
    <property type="term" value="F:pyridoxal phosphate binding"/>
    <property type="evidence" value="ECO:0007669"/>
    <property type="project" value="InterPro"/>
</dbReference>
<sequence length="434" mass="49464">EMGVQLDFRVICRNMVDYTKFITSFSSKRKSGLIREMVKVLTSAPKEIIPLSAGQPNSKLFPFVKMTLDINDGTQITIQGPQLHKALQYQPTDGIPELISLVKNLQKEMHDPPNWENMDLLILPGSQDGLCKAMEMMLETDGKSTIITEEYLFTNALAIMEPYEPNMIKIKGDSDGMIPEELEKSLQNPNNSKDIKFIYINPTGCNPTGTVLTDKRKRQIYDLCSKHDIIILEDDPYYYLQYDPKRAKSFLSMDVDGRVLRFDSFSKMMSSGLRLGFMTGPKVLLERIALHMQVSVLHASSLSQVIVCELLKAWGTKGFHEHVRRVESFYEEQCKMMTSAATKYLNEVCEWTVPKSGMFLWISVPSVQDLNEDFFKEAFSRNVMLLPGRAFVNDPTLPCNSFRASFSIVSPEQVEEAFMILRQLVQEEIQAQSK</sequence>
<evidence type="ECO:0000256" key="4">
    <source>
        <dbReference type="ARBA" id="ARBA00022576"/>
    </source>
</evidence>
<evidence type="ECO:0000313" key="8">
    <source>
        <dbReference type="EMBL" id="CDW23435.1"/>
    </source>
</evidence>
<dbReference type="Gene3D" id="3.40.640.10">
    <property type="entry name" value="Type I PLP-dependent aspartate aminotransferase-like (Major domain)"/>
    <property type="match status" value="1"/>
</dbReference>
<proteinExistence type="inferred from homology"/>
<dbReference type="AlphaFoldDB" id="A0A0K2TC78"/>
<dbReference type="GO" id="GO:0016212">
    <property type="term" value="F:kynurenine-oxoglutarate transaminase activity"/>
    <property type="evidence" value="ECO:0007669"/>
    <property type="project" value="TreeGrafter"/>
</dbReference>
<evidence type="ECO:0000256" key="2">
    <source>
        <dbReference type="ARBA" id="ARBA00007441"/>
    </source>
</evidence>
<dbReference type="FunFam" id="3.40.640.10:FF:000053">
    <property type="entry name" value="Aminotransferase, class I"/>
    <property type="match status" value="1"/>
</dbReference>
<dbReference type="InterPro" id="IPR015421">
    <property type="entry name" value="PyrdxlP-dep_Trfase_major"/>
</dbReference>